<dbReference type="EMBL" id="CDHN01000003">
    <property type="protein sequence ID" value="CEJ90479.1"/>
    <property type="molecule type" value="Genomic_DNA"/>
</dbReference>
<evidence type="ECO:0000256" key="3">
    <source>
        <dbReference type="ARBA" id="ARBA00022989"/>
    </source>
</evidence>
<protein>
    <recommendedName>
        <fullName evidence="9">Pre-mRNA splicing factor CLF1</fullName>
    </recommendedName>
</protein>
<feature type="region of interest" description="Disordered" evidence="5">
    <location>
        <begin position="577"/>
        <end position="621"/>
    </location>
</feature>
<evidence type="ECO:0000256" key="6">
    <source>
        <dbReference type="SAM" id="Phobius"/>
    </source>
</evidence>
<dbReference type="PANTHER" id="PTHR15549">
    <property type="entry name" value="PAIRED IMMUNOGLOBULIN-LIKE TYPE 2 RECEPTOR"/>
    <property type="match status" value="1"/>
</dbReference>
<feature type="transmembrane region" description="Helical" evidence="6">
    <location>
        <begin position="392"/>
        <end position="415"/>
    </location>
</feature>
<evidence type="ECO:0000256" key="2">
    <source>
        <dbReference type="ARBA" id="ARBA00022692"/>
    </source>
</evidence>
<proteinExistence type="predicted"/>
<evidence type="ECO:0000256" key="1">
    <source>
        <dbReference type="ARBA" id="ARBA00004167"/>
    </source>
</evidence>
<evidence type="ECO:0000313" key="8">
    <source>
        <dbReference type="Proteomes" id="UP000039046"/>
    </source>
</evidence>
<dbReference type="SUPFAM" id="SSF117281">
    <property type="entry name" value="Kelch motif"/>
    <property type="match status" value="1"/>
</dbReference>
<feature type="region of interest" description="Disordered" evidence="5">
    <location>
        <begin position="536"/>
        <end position="557"/>
    </location>
</feature>
<comment type="subcellular location">
    <subcellularLocation>
        <location evidence="1">Membrane</location>
        <topology evidence="1">Single-pass membrane protein</topology>
    </subcellularLocation>
</comment>
<dbReference type="Proteomes" id="UP000039046">
    <property type="component" value="Unassembled WGS sequence"/>
</dbReference>
<name>A0A0A1T6Q0_9HYPO</name>
<gene>
    <name evidence="7" type="ORF">VHEMI06266</name>
</gene>
<dbReference type="Gene3D" id="2.120.10.80">
    <property type="entry name" value="Kelch-type beta propeller"/>
    <property type="match status" value="1"/>
</dbReference>
<evidence type="ECO:0000256" key="4">
    <source>
        <dbReference type="ARBA" id="ARBA00023136"/>
    </source>
</evidence>
<dbReference type="OrthoDB" id="5352000at2759"/>
<accession>A0A0A1T6Q0</accession>
<keyword evidence="8" id="KW-1185">Reference proteome</keyword>
<dbReference type="HOGENOM" id="CLU_013054_0_0_1"/>
<keyword evidence="3 6" id="KW-1133">Transmembrane helix</keyword>
<dbReference type="PANTHER" id="PTHR15549:SF26">
    <property type="entry name" value="AXIAL BUDDING PATTERN PROTEIN 2-RELATED"/>
    <property type="match status" value="1"/>
</dbReference>
<dbReference type="AlphaFoldDB" id="A0A0A1T6Q0"/>
<dbReference type="GO" id="GO:0071944">
    <property type="term" value="C:cell periphery"/>
    <property type="evidence" value="ECO:0007669"/>
    <property type="project" value="UniProtKB-ARBA"/>
</dbReference>
<evidence type="ECO:0008006" key="9">
    <source>
        <dbReference type="Google" id="ProtNLM"/>
    </source>
</evidence>
<sequence length="745" mass="78630">MSAKPPASLDKACSAIFGQDNAAVLYSYSHDTFLSLPLKEGGNWQTIDDAGRVKVNGGVCVGTEDSFWVIGGNAPDRPDYPGLQKYDYNSKKWSIITVDKTPFKNWTGHGAAYVRDGTKSIVLYGGGVDGKASTSTWIFSTQGHTARAFGTENKAIPPAKYPVIGSWGPADVAMIATNGAVYAINPTTAEQSPTNAWRDLGIKMAAPVIAESPMRAAIVAGDDNSRSLLQFDLSQSPNKFSRVVLQDATGKPVRLATEVPVPSATKAPTKRGLTLATWPTYDGVAPDAARSNPAMAQSLDGSMIVFSGGNSEKPIAMFNAADGGWVNTTSFFSDGRQKILDTTSTASLPLSTSTSLSSTTFSTAVSSTTAPSIPTGNATSEQPEISGLSSNAILGITLGTIAGFLVLLGLLLLLLRRYKQRRLRVADDTINPEEKDTVAFAKHMQPSASPAHYRGHNPQLSAESYSSVAIMMGRMGPSKPGNSKKRDSFRSSISSLHKQFKSTISKPIPQATTNPMFDGADDKGVAFAPSVVEPKPRNLVRNGPVGSSDGTRRSSGWNKYWSGGSALQILGYGNKRTTATSEQSSRYSEALSNTNSQVPTQRATQDSATVPPLSFDERPGMNRVVSGSPIVSQFHGKVPFAEGMSGTIERPISPVSTASGYSSGIPESVNEVWNPTDSAKPWGANRAPSSSYTHSGQFGTALAPANGDASAVNSNATKVTKQVPLAMAGASSDMSWLNLGDQSRT</sequence>
<dbReference type="GO" id="GO:0016020">
    <property type="term" value="C:membrane"/>
    <property type="evidence" value="ECO:0007669"/>
    <property type="project" value="UniProtKB-SubCell"/>
</dbReference>
<evidence type="ECO:0000313" key="7">
    <source>
        <dbReference type="EMBL" id="CEJ90479.1"/>
    </source>
</evidence>
<dbReference type="InterPro" id="IPR015915">
    <property type="entry name" value="Kelch-typ_b-propeller"/>
</dbReference>
<organism evidence="7 8">
    <name type="scientific">[Torrubiella] hemipterigena</name>
    <dbReference type="NCBI Taxonomy" id="1531966"/>
    <lineage>
        <taxon>Eukaryota</taxon>
        <taxon>Fungi</taxon>
        <taxon>Dikarya</taxon>
        <taxon>Ascomycota</taxon>
        <taxon>Pezizomycotina</taxon>
        <taxon>Sordariomycetes</taxon>
        <taxon>Hypocreomycetidae</taxon>
        <taxon>Hypocreales</taxon>
        <taxon>Clavicipitaceae</taxon>
        <taxon>Clavicipitaceae incertae sedis</taxon>
        <taxon>'Torrubiella' clade</taxon>
    </lineage>
</organism>
<keyword evidence="2 6" id="KW-0812">Transmembrane</keyword>
<dbReference type="InterPro" id="IPR051694">
    <property type="entry name" value="Immunoregulatory_rcpt-like"/>
</dbReference>
<feature type="compositionally biased region" description="Polar residues" evidence="5">
    <location>
        <begin position="577"/>
        <end position="608"/>
    </location>
</feature>
<reference evidence="7 8" key="1">
    <citation type="journal article" date="2015" name="Genome Announc.">
        <title>Draft Genome Sequence and Gene Annotation of the Entomopathogenic Fungus Verticillium hemipterigenum.</title>
        <authorList>
            <person name="Horn F."/>
            <person name="Habel A."/>
            <person name="Scharf D.H."/>
            <person name="Dworschak J."/>
            <person name="Brakhage A.A."/>
            <person name="Guthke R."/>
            <person name="Hertweck C."/>
            <person name="Linde J."/>
        </authorList>
    </citation>
    <scope>NUCLEOTIDE SEQUENCE [LARGE SCALE GENOMIC DNA]</scope>
</reference>
<keyword evidence="4 6" id="KW-0472">Membrane</keyword>
<evidence type="ECO:0000256" key="5">
    <source>
        <dbReference type="SAM" id="MobiDB-lite"/>
    </source>
</evidence>
<dbReference type="STRING" id="1531966.A0A0A1T6Q0"/>